<keyword evidence="7 11" id="KW-0143">Chaperone</keyword>
<accession>A0A0G0MEW9</accession>
<dbReference type="InterPro" id="IPR046357">
    <property type="entry name" value="PPIase_dom_sf"/>
</dbReference>
<dbReference type="InterPro" id="IPR008880">
    <property type="entry name" value="Trigger_fac_C"/>
</dbReference>
<dbReference type="EMBL" id="LBWF01000001">
    <property type="protein sequence ID" value="KKR02584.1"/>
    <property type="molecule type" value="Genomic_DNA"/>
</dbReference>
<dbReference type="FunFam" id="3.10.50.40:FF:000001">
    <property type="entry name" value="Trigger factor"/>
    <property type="match status" value="1"/>
</dbReference>
<feature type="domain" description="PPIase FKBP-type" evidence="12">
    <location>
        <begin position="177"/>
        <end position="256"/>
    </location>
</feature>
<reference evidence="15 16" key="1">
    <citation type="journal article" date="2015" name="Nature">
        <title>rRNA introns, odd ribosomes, and small enigmatic genomes across a large radiation of phyla.</title>
        <authorList>
            <person name="Brown C.T."/>
            <person name="Hug L.A."/>
            <person name="Thomas B.C."/>
            <person name="Sharon I."/>
            <person name="Castelle C.J."/>
            <person name="Singh A."/>
            <person name="Wilkins M.J."/>
            <person name="Williams K.H."/>
            <person name="Banfield J.F."/>
        </authorList>
    </citation>
    <scope>NUCLEOTIDE SEQUENCE [LARGE SCALE GENOMIC DNA]</scope>
    <source>
        <strain evidence="16">GW2011_GWA1_39_13</strain>
    </source>
</reference>
<evidence type="ECO:0000313" key="15">
    <source>
        <dbReference type="EMBL" id="KKR02584.1"/>
    </source>
</evidence>
<keyword evidence="8 11" id="KW-0413">Isomerase</keyword>
<evidence type="ECO:0000256" key="7">
    <source>
        <dbReference type="ARBA" id="ARBA00023186"/>
    </source>
</evidence>
<name>A0A0G0MEW9_YANXG</name>
<dbReference type="PATRIC" id="fig|1619019.3.peg.65"/>
<comment type="catalytic activity">
    <reaction evidence="1 11">
        <text>[protein]-peptidylproline (omega=180) = [protein]-peptidylproline (omega=0)</text>
        <dbReference type="Rhea" id="RHEA:16237"/>
        <dbReference type="Rhea" id="RHEA-COMP:10747"/>
        <dbReference type="Rhea" id="RHEA-COMP:10748"/>
        <dbReference type="ChEBI" id="CHEBI:83833"/>
        <dbReference type="ChEBI" id="CHEBI:83834"/>
        <dbReference type="EC" id="5.2.1.8"/>
    </reaction>
</comment>
<evidence type="ECO:0000256" key="8">
    <source>
        <dbReference type="ARBA" id="ARBA00023235"/>
    </source>
</evidence>
<dbReference type="SUPFAM" id="SSF54534">
    <property type="entry name" value="FKBP-like"/>
    <property type="match status" value="1"/>
</dbReference>
<keyword evidence="6 11" id="KW-0697">Rotamase</keyword>
<comment type="subcellular location">
    <subcellularLocation>
        <location evidence="11">Cytoplasm</location>
    </subcellularLocation>
    <text evidence="11">About half TF is bound to the ribosome near the polypeptide exit tunnel while the other half is free in the cytoplasm.</text>
</comment>
<dbReference type="GO" id="GO:0044183">
    <property type="term" value="F:protein folding chaperone"/>
    <property type="evidence" value="ECO:0007669"/>
    <property type="project" value="TreeGrafter"/>
</dbReference>
<evidence type="ECO:0000256" key="5">
    <source>
        <dbReference type="ARBA" id="ARBA00022618"/>
    </source>
</evidence>
<dbReference type="InterPro" id="IPR005215">
    <property type="entry name" value="Trig_fac"/>
</dbReference>
<dbReference type="GO" id="GO:0043335">
    <property type="term" value="P:protein unfolding"/>
    <property type="evidence" value="ECO:0007669"/>
    <property type="project" value="TreeGrafter"/>
</dbReference>
<evidence type="ECO:0000256" key="4">
    <source>
        <dbReference type="ARBA" id="ARBA00016902"/>
    </source>
</evidence>
<dbReference type="PANTHER" id="PTHR30560:SF3">
    <property type="entry name" value="TRIGGER FACTOR-LIKE PROTEIN TIG, CHLOROPLASTIC"/>
    <property type="match status" value="1"/>
</dbReference>
<dbReference type="GO" id="GO:0015031">
    <property type="term" value="P:protein transport"/>
    <property type="evidence" value="ECO:0007669"/>
    <property type="project" value="UniProtKB-UniRule"/>
</dbReference>
<dbReference type="SUPFAM" id="SSF102735">
    <property type="entry name" value="Trigger factor ribosome-binding domain"/>
    <property type="match status" value="1"/>
</dbReference>
<dbReference type="HAMAP" id="MF_00303">
    <property type="entry name" value="Trigger_factor_Tig"/>
    <property type="match status" value="1"/>
</dbReference>
<dbReference type="GO" id="GO:0003755">
    <property type="term" value="F:peptidyl-prolyl cis-trans isomerase activity"/>
    <property type="evidence" value="ECO:0007669"/>
    <property type="project" value="UniProtKB-UniRule"/>
</dbReference>
<dbReference type="Proteomes" id="UP000034845">
    <property type="component" value="Unassembled WGS sequence"/>
</dbReference>
<protein>
    <recommendedName>
        <fullName evidence="4 11">Trigger factor</fullName>
        <shortName evidence="11">TF</shortName>
        <ecNumber evidence="3 11">5.2.1.8</ecNumber>
    </recommendedName>
    <alternativeName>
        <fullName evidence="10 11">PPIase</fullName>
    </alternativeName>
</protein>
<dbReference type="GO" id="GO:0043022">
    <property type="term" value="F:ribosome binding"/>
    <property type="evidence" value="ECO:0007669"/>
    <property type="project" value="TreeGrafter"/>
</dbReference>
<evidence type="ECO:0000256" key="6">
    <source>
        <dbReference type="ARBA" id="ARBA00023110"/>
    </source>
</evidence>
<dbReference type="EC" id="5.2.1.8" evidence="3 11"/>
<evidence type="ECO:0000256" key="9">
    <source>
        <dbReference type="ARBA" id="ARBA00023306"/>
    </source>
</evidence>
<organism evidence="15 16">
    <name type="scientific">Yanofskybacteria sp. (strain GW2011_GWA1_39_13)</name>
    <dbReference type="NCBI Taxonomy" id="1619019"/>
    <lineage>
        <taxon>Bacteria</taxon>
        <taxon>Candidatus Yanofskyibacteriota</taxon>
    </lineage>
</organism>
<evidence type="ECO:0000256" key="11">
    <source>
        <dbReference type="HAMAP-Rule" id="MF_00303"/>
    </source>
</evidence>
<comment type="similarity">
    <text evidence="2 11">Belongs to the FKBP-type PPIase family. Tig subfamily.</text>
</comment>
<dbReference type="Gene3D" id="3.10.50.40">
    <property type="match status" value="1"/>
</dbReference>
<dbReference type="GO" id="GO:0005737">
    <property type="term" value="C:cytoplasm"/>
    <property type="evidence" value="ECO:0007669"/>
    <property type="project" value="UniProtKB-SubCell"/>
</dbReference>
<evidence type="ECO:0000256" key="3">
    <source>
        <dbReference type="ARBA" id="ARBA00013194"/>
    </source>
</evidence>
<dbReference type="GO" id="GO:0051301">
    <property type="term" value="P:cell division"/>
    <property type="evidence" value="ECO:0007669"/>
    <property type="project" value="UniProtKB-KW"/>
</dbReference>
<dbReference type="InterPro" id="IPR037041">
    <property type="entry name" value="Trigger_fac_C_sf"/>
</dbReference>
<evidence type="ECO:0000259" key="13">
    <source>
        <dbReference type="Pfam" id="PF05697"/>
    </source>
</evidence>
<evidence type="ECO:0000313" key="16">
    <source>
        <dbReference type="Proteomes" id="UP000034845"/>
    </source>
</evidence>
<comment type="function">
    <text evidence="11">Involved in protein export. Acts as a chaperone by maintaining the newly synthesized protein in an open conformation. Functions as a peptidyl-prolyl cis-trans isomerase.</text>
</comment>
<comment type="caution">
    <text evidence="15">The sequence shown here is derived from an EMBL/GenBank/DDBJ whole genome shotgun (WGS) entry which is preliminary data.</text>
</comment>
<feature type="domain" description="Trigger factor ribosome-binding bacterial" evidence="13">
    <location>
        <begin position="20"/>
        <end position="163"/>
    </location>
</feature>
<dbReference type="InterPro" id="IPR001179">
    <property type="entry name" value="PPIase_FKBP_dom"/>
</dbReference>
<keyword evidence="9 11" id="KW-0131">Cell cycle</keyword>
<dbReference type="NCBIfam" id="TIGR00115">
    <property type="entry name" value="tig"/>
    <property type="match status" value="1"/>
</dbReference>
<dbReference type="Pfam" id="PF05698">
    <property type="entry name" value="Trigger_C"/>
    <property type="match status" value="1"/>
</dbReference>
<feature type="domain" description="Trigger factor C-terminal" evidence="14">
    <location>
        <begin position="280"/>
        <end position="439"/>
    </location>
</feature>
<keyword evidence="11" id="KW-0963">Cytoplasm</keyword>
<dbReference type="AlphaFoldDB" id="A0A0G0MEW9"/>
<evidence type="ECO:0000256" key="10">
    <source>
        <dbReference type="ARBA" id="ARBA00029986"/>
    </source>
</evidence>
<dbReference type="PIRSF" id="PIRSF003095">
    <property type="entry name" value="Trigger_factor"/>
    <property type="match status" value="1"/>
</dbReference>
<evidence type="ECO:0000256" key="2">
    <source>
        <dbReference type="ARBA" id="ARBA00005464"/>
    </source>
</evidence>
<evidence type="ECO:0000256" key="1">
    <source>
        <dbReference type="ARBA" id="ARBA00000971"/>
    </source>
</evidence>
<dbReference type="InterPro" id="IPR036611">
    <property type="entry name" value="Trigger_fac_ribosome-bd_sf"/>
</dbReference>
<dbReference type="Pfam" id="PF00254">
    <property type="entry name" value="FKBP_C"/>
    <property type="match status" value="1"/>
</dbReference>
<dbReference type="SUPFAM" id="SSF109998">
    <property type="entry name" value="Triger factor/SurA peptide-binding domain-like"/>
    <property type="match status" value="1"/>
</dbReference>
<dbReference type="Gene3D" id="1.10.3120.10">
    <property type="entry name" value="Trigger factor, C-terminal domain"/>
    <property type="match status" value="1"/>
</dbReference>
<dbReference type="InterPro" id="IPR027304">
    <property type="entry name" value="Trigger_fact/SurA_dom_sf"/>
</dbReference>
<dbReference type="InterPro" id="IPR008881">
    <property type="entry name" value="Trigger_fac_ribosome-bd_bac"/>
</dbReference>
<comment type="domain">
    <text evidence="11">Consists of 3 domains; the N-terminus binds the ribosome, the middle domain has PPIase activity, while the C-terminus has intrinsic chaperone activity on its own.</text>
</comment>
<dbReference type="Pfam" id="PF05697">
    <property type="entry name" value="Trigger_N"/>
    <property type="match status" value="1"/>
</dbReference>
<dbReference type="GO" id="GO:0051083">
    <property type="term" value="P:'de novo' cotranslational protein folding"/>
    <property type="evidence" value="ECO:0007669"/>
    <property type="project" value="TreeGrafter"/>
</dbReference>
<evidence type="ECO:0000259" key="14">
    <source>
        <dbReference type="Pfam" id="PF05698"/>
    </source>
</evidence>
<keyword evidence="5 11" id="KW-0132">Cell division</keyword>
<gene>
    <name evidence="11" type="primary">tig</name>
    <name evidence="15" type="ORF">UT29_C0001G0064</name>
</gene>
<dbReference type="Gene3D" id="3.30.70.1050">
    <property type="entry name" value="Trigger factor ribosome-binding domain"/>
    <property type="match status" value="1"/>
</dbReference>
<dbReference type="PANTHER" id="PTHR30560">
    <property type="entry name" value="TRIGGER FACTOR CHAPERONE AND PEPTIDYL-PROLYL CIS/TRANS ISOMERASE"/>
    <property type="match status" value="1"/>
</dbReference>
<proteinExistence type="inferred from homology"/>
<sequence>MDCASELAASESPMLDKCGMNHTLKKIDQNQTELIVELIRDDLKMYIDRTESEFGRDLQMDGFRKGKVPKDLLKKNLDAKQVLEAALDLAMKDSLAQVIDKEKLDVLNVSKLEVKENTAEKLVYKIILTLFPEIKIEDFSKLKVATRTVQVDQKDVDDTLETLKASRSILHDKDGVVENGDRVEVDFEVRHDGQILEGGISKNHPLIIGGKNFIPGFEDNLLGMKKDEGKSFSLVAPEDYYVKKIAGKKLDFSVKVNNIKSVELPKVDDDFAKGLGNFQSLDQLLNNLKDGITEEKKLKEKQRVRLEIINHLIKNSSIAIPEILVNQQIDSMIGNLDRDLHSNGMELGLYLAQMGKTQDDLRKEWRDEAEKQVKTIMILHKVAKDNNISASREEVDQTLSTTVQSMMMKGEVDKTNLDMDKLRDSISSRLINERVLEYLEKTCSA</sequence>
<evidence type="ECO:0000259" key="12">
    <source>
        <dbReference type="Pfam" id="PF00254"/>
    </source>
</evidence>